<keyword evidence="1" id="KW-0175">Coiled coil</keyword>
<feature type="transmembrane region" description="Helical" evidence="2">
    <location>
        <begin position="594"/>
        <end position="615"/>
    </location>
</feature>
<evidence type="ECO:0000256" key="1">
    <source>
        <dbReference type="SAM" id="Coils"/>
    </source>
</evidence>
<keyword evidence="2" id="KW-1133">Transmembrane helix</keyword>
<proteinExistence type="predicted"/>
<dbReference type="EMBL" id="ADZX01000567">
    <property type="protein sequence ID" value="EFK96123.1"/>
    <property type="molecule type" value="Genomic_DNA"/>
</dbReference>
<name>D9PK01_9ZZZZ</name>
<reference evidence="3" key="2">
    <citation type="journal article" date="2011" name="Microb. Ecol.">
        <title>Taxonomic and Functional Metagenomic Profiling of the Microbial Community in the Anoxic Sediment of a Sub-saline Shallow Lake (Laguna de Carrizo, Central Spain).</title>
        <authorList>
            <person name="Ferrer M."/>
            <person name="Guazzaroni M.E."/>
            <person name="Richter M."/>
            <person name="Garcia-Salamanca A."/>
            <person name="Yarza P."/>
            <person name="Suarez-Suarez A."/>
            <person name="Solano J."/>
            <person name="Alcaide M."/>
            <person name="van Dillewijn P."/>
            <person name="Molina-Henares M.A."/>
            <person name="Lopez-Cortes N."/>
            <person name="Al-Ramahi Y."/>
            <person name="Guerrero C."/>
            <person name="Acosta A."/>
            <person name="de Eugenio L.I."/>
            <person name="Martinez V."/>
            <person name="Marques S."/>
            <person name="Rojo F."/>
            <person name="Santero E."/>
            <person name="Genilloud O."/>
            <person name="Perez-Perez J."/>
            <person name="Rossello-Mora R."/>
            <person name="Ramos J.L."/>
        </authorList>
    </citation>
    <scope>NUCLEOTIDE SEQUENCE</scope>
</reference>
<organism evidence="3">
    <name type="scientific">sediment metagenome</name>
    <dbReference type="NCBI Taxonomy" id="749907"/>
    <lineage>
        <taxon>unclassified sequences</taxon>
        <taxon>metagenomes</taxon>
        <taxon>ecological metagenomes</taxon>
    </lineage>
</organism>
<dbReference type="AlphaFoldDB" id="D9PK01"/>
<keyword evidence="2" id="KW-0472">Membrane</keyword>
<accession>D9PK01</accession>
<keyword evidence="2" id="KW-0812">Transmembrane</keyword>
<reference evidence="3" key="1">
    <citation type="submission" date="2010-07" db="EMBL/GenBank/DDBJ databases">
        <authorList>
            <consortium name="CONSOLIDER consortium CSD2007-00005"/>
            <person name="Guazzaroni M.-E."/>
            <person name="Richter M."/>
            <person name="Garcia-Salamanca A."/>
            <person name="Yarza P."/>
            <person name="Ferrer M."/>
        </authorList>
    </citation>
    <scope>NUCLEOTIDE SEQUENCE</scope>
</reference>
<sequence>MRKILQAIYVKSDTSCKELSKTALTQLILKVIYFYEIPIDNETIRNEVNGVLQKKLSVERIDDAVSFLLSEGKIVPKNGGFSITSSRRRRFDLAYEEYTERQKRIIEKYFARAKSGVSAIENWFENVTIEFFSVYRNEWIAGKAYNVRPENAYDGLKAIVKKETYKDPNIILEDRDWLIGQYIQFFNSSDEDLNSIFWDYGTCAFSASLITADNSANQVTIDTIRNSKFILDTNILMDLTLEAGKYYESYNTMGRIFKELNIQPVYFYNTREEYISTIANRKEQILNVINKYEESIIDKLDDDFIKTARGRQCISEEDYNRFFNDLLDPPNEFPNDIKLLIYDDEIIKPVIEKGTEDEDLIEFLNEIFRNRRKYHSDNGNTTSILSDEKNKKRKPLMHDAGMIRGAEYLRTNENCFILTREITVKQYGILKAVRNDPYISIGLDTLISLLAIDSGGIDIDPSNFKPLFAKIIKLALFPERGVFQMEDLARMHDIEQNIGNLPDEDVISIAKEMHNFQMSGMSDSKIAVEIQRKFQHVKMHLKNDLDTANAEIIAEREQKEIYKKTSEIAEKALRKKIQKEITEEKRKWYKKQRILFFAVFPLITIVLTFLIIFQYNQIVTETWLSHVIGFFINIIAWFSINFFYISPKLFQTYKARLREINNEVEQRLMEERGSVD</sequence>
<evidence type="ECO:0000256" key="2">
    <source>
        <dbReference type="SAM" id="Phobius"/>
    </source>
</evidence>
<protein>
    <submittedName>
        <fullName evidence="3">Membrane protein</fullName>
    </submittedName>
</protein>
<feature type="transmembrane region" description="Helical" evidence="2">
    <location>
        <begin position="627"/>
        <end position="646"/>
    </location>
</feature>
<comment type="caution">
    <text evidence="3">The sequence shown here is derived from an EMBL/GenBank/DDBJ whole genome shotgun (WGS) entry which is preliminary data.</text>
</comment>
<gene>
    <name evidence="3" type="ORF">LDC_1864</name>
</gene>
<feature type="coiled-coil region" evidence="1">
    <location>
        <begin position="538"/>
        <end position="565"/>
    </location>
</feature>
<evidence type="ECO:0000313" key="3">
    <source>
        <dbReference type="EMBL" id="EFK96123.1"/>
    </source>
</evidence>